<dbReference type="PANTHER" id="PTHR43537:SF24">
    <property type="entry name" value="GLUCONATE OPERON TRANSCRIPTIONAL REPRESSOR"/>
    <property type="match status" value="1"/>
</dbReference>
<dbReference type="InterPro" id="IPR036388">
    <property type="entry name" value="WH-like_DNA-bd_sf"/>
</dbReference>
<evidence type="ECO:0000313" key="5">
    <source>
        <dbReference type="EMBL" id="PYI69582.1"/>
    </source>
</evidence>
<dbReference type="Proteomes" id="UP000247832">
    <property type="component" value="Unassembled WGS sequence"/>
</dbReference>
<evidence type="ECO:0000256" key="2">
    <source>
        <dbReference type="ARBA" id="ARBA00023125"/>
    </source>
</evidence>
<dbReference type="AlphaFoldDB" id="A0A2V5LEZ5"/>
<reference evidence="5 6" key="1">
    <citation type="submission" date="2018-05" db="EMBL/GenBank/DDBJ databases">
        <title>Genetic diversity of glacier-inhabiting Cryobacterium bacteria in China and description of Cryobacterium mengkeensis sp. nov. and Arthrobacter glacialis sp. nov.</title>
        <authorList>
            <person name="Liu Q."/>
            <person name="Xin Y.-H."/>
        </authorList>
    </citation>
    <scope>NUCLEOTIDE SEQUENCE [LARGE SCALE GENOMIC DNA]</scope>
    <source>
        <strain evidence="5 6">LI2</strain>
    </source>
</reference>
<dbReference type="Gene3D" id="1.20.120.530">
    <property type="entry name" value="GntR ligand-binding domain-like"/>
    <property type="match status" value="1"/>
</dbReference>
<name>A0A2V5LEZ5_9MICC</name>
<dbReference type="PROSITE" id="PS50949">
    <property type="entry name" value="HTH_GNTR"/>
    <property type="match status" value="1"/>
</dbReference>
<evidence type="ECO:0000313" key="6">
    <source>
        <dbReference type="Proteomes" id="UP000247832"/>
    </source>
</evidence>
<keyword evidence="2" id="KW-0238">DNA-binding</keyword>
<dbReference type="EMBL" id="QJVD01000001">
    <property type="protein sequence ID" value="PYI69582.1"/>
    <property type="molecule type" value="Genomic_DNA"/>
</dbReference>
<dbReference type="OrthoDB" id="9784718at2"/>
<protein>
    <submittedName>
        <fullName evidence="5">FadR family transcriptional regulator</fullName>
    </submittedName>
</protein>
<comment type="caution">
    <text evidence="5">The sequence shown here is derived from an EMBL/GenBank/DDBJ whole genome shotgun (WGS) entry which is preliminary data.</text>
</comment>
<evidence type="ECO:0000256" key="1">
    <source>
        <dbReference type="ARBA" id="ARBA00023015"/>
    </source>
</evidence>
<dbReference type="SMART" id="SM00345">
    <property type="entry name" value="HTH_GNTR"/>
    <property type="match status" value="1"/>
</dbReference>
<sequence>MSLDSQMGGEASPIDGAALAGLDRRSAMDAVRLRIGTAIFLGLLKPGERLPDKDEVALGLSVSPITARRALTSLALEGVVVRRRGRNGGTFVADAPPRDVLEALAAPPSEFGRVHRLVDRRLLGECTVTHFAALAISASQVAQLEALTKRMAAAASWSAYHQLDEEFHRLVAHASGLGAAVDAYFEVLTDLYEYFIPYPIESLRGSNQDHIQLVDALRAGHVQEAVEVSRRHVDTLHRTMFMGMVDGPPK</sequence>
<organism evidence="5 6">
    <name type="scientific">Arthrobacter livingstonensis</name>
    <dbReference type="NCBI Taxonomy" id="670078"/>
    <lineage>
        <taxon>Bacteria</taxon>
        <taxon>Bacillati</taxon>
        <taxon>Actinomycetota</taxon>
        <taxon>Actinomycetes</taxon>
        <taxon>Micrococcales</taxon>
        <taxon>Micrococcaceae</taxon>
        <taxon>Arthrobacter</taxon>
    </lineage>
</organism>
<keyword evidence="3" id="KW-0804">Transcription</keyword>
<dbReference type="InterPro" id="IPR036390">
    <property type="entry name" value="WH_DNA-bd_sf"/>
</dbReference>
<dbReference type="Pfam" id="PF07729">
    <property type="entry name" value="FCD"/>
    <property type="match status" value="1"/>
</dbReference>
<dbReference type="PANTHER" id="PTHR43537">
    <property type="entry name" value="TRANSCRIPTIONAL REGULATOR, GNTR FAMILY"/>
    <property type="match status" value="1"/>
</dbReference>
<evidence type="ECO:0000256" key="3">
    <source>
        <dbReference type="ARBA" id="ARBA00023163"/>
    </source>
</evidence>
<dbReference type="SMART" id="SM00895">
    <property type="entry name" value="FCD"/>
    <property type="match status" value="1"/>
</dbReference>
<dbReference type="Gene3D" id="1.10.10.10">
    <property type="entry name" value="Winged helix-like DNA-binding domain superfamily/Winged helix DNA-binding domain"/>
    <property type="match status" value="1"/>
</dbReference>
<keyword evidence="6" id="KW-1185">Reference proteome</keyword>
<dbReference type="GO" id="GO:0003700">
    <property type="term" value="F:DNA-binding transcription factor activity"/>
    <property type="evidence" value="ECO:0007669"/>
    <property type="project" value="InterPro"/>
</dbReference>
<dbReference type="SUPFAM" id="SSF46785">
    <property type="entry name" value="Winged helix' DNA-binding domain"/>
    <property type="match status" value="1"/>
</dbReference>
<accession>A0A2V5LEZ5</accession>
<dbReference type="InterPro" id="IPR008920">
    <property type="entry name" value="TF_FadR/GntR_C"/>
</dbReference>
<dbReference type="SUPFAM" id="SSF48008">
    <property type="entry name" value="GntR ligand-binding domain-like"/>
    <property type="match status" value="1"/>
</dbReference>
<evidence type="ECO:0000259" key="4">
    <source>
        <dbReference type="PROSITE" id="PS50949"/>
    </source>
</evidence>
<dbReference type="GO" id="GO:0003677">
    <property type="term" value="F:DNA binding"/>
    <property type="evidence" value="ECO:0007669"/>
    <property type="project" value="UniProtKB-KW"/>
</dbReference>
<dbReference type="InterPro" id="IPR011711">
    <property type="entry name" value="GntR_C"/>
</dbReference>
<dbReference type="CDD" id="cd07377">
    <property type="entry name" value="WHTH_GntR"/>
    <property type="match status" value="1"/>
</dbReference>
<dbReference type="InterPro" id="IPR000524">
    <property type="entry name" value="Tscrpt_reg_HTH_GntR"/>
</dbReference>
<gene>
    <name evidence="5" type="ORF">CVV68_00245</name>
</gene>
<dbReference type="RefSeq" id="WP_110499005.1">
    <property type="nucleotide sequence ID" value="NZ_QJVD01000001.1"/>
</dbReference>
<proteinExistence type="predicted"/>
<keyword evidence="1" id="KW-0805">Transcription regulation</keyword>
<dbReference type="Pfam" id="PF00392">
    <property type="entry name" value="GntR"/>
    <property type="match status" value="1"/>
</dbReference>
<feature type="domain" description="HTH gntR-type" evidence="4">
    <location>
        <begin position="25"/>
        <end position="95"/>
    </location>
</feature>